<dbReference type="Gene3D" id="3.40.190.10">
    <property type="entry name" value="Periplasmic binding protein-like II"/>
    <property type="match status" value="2"/>
</dbReference>
<gene>
    <name evidence="4" type="ORF">LK09_07900</name>
</gene>
<dbReference type="OrthoDB" id="3256840at2"/>
<protein>
    <recommendedName>
        <fullName evidence="6">Sugar ABC transporter substrate-binding protein</fullName>
    </recommendedName>
</protein>
<dbReference type="AlphaFoldDB" id="A0A0B2AB49"/>
<keyword evidence="5" id="KW-1185">Reference proteome</keyword>
<sequence length="433" mass="45315">MKIGTKAGVATIAALLAVGIAGCSNPVSNNSGGSGGSAAPAKSITVWHNTADSPALLDLYKNFTKATGIKVNLIDIPSNSFETTTQTKWTTGDKPDIMEYHPTSAAILQFNPSSFQDLSNQAFVAKSGDLYKSAGSYNGKVYAAITQMPSIFGIYYNKADLKKAGVTVPTNFTELMSACKALVAKGITPIYESGNSQWPTQILPAAYVADSNKGNVYGQQLFENKAKVNDPNGPMVKGIEAYKALQNAGCFQKDFATGTFEKSTDAVYKGTAAMTALHSDALTQFVQSAGSAQKVSDAVGFAGVSATSPTAWFGPSPLGSYYAPKTGDAAREAAAIKFIQYATGAGYPKLIEEGKTYPVIQGVPNPTGLAPIQEEYKAAYDNGATIGVNLPGWGTFPAELSKLLNGQETPIQVANNMQSSVEQAAKAASLPGW</sequence>
<keyword evidence="2" id="KW-0813">Transport</keyword>
<dbReference type="PANTHER" id="PTHR43649">
    <property type="entry name" value="ARABINOSE-BINDING PROTEIN-RELATED"/>
    <property type="match status" value="1"/>
</dbReference>
<dbReference type="RefSeq" id="WP_039397674.1">
    <property type="nucleotide sequence ID" value="NZ_JTDK01000006.1"/>
</dbReference>
<evidence type="ECO:0000313" key="4">
    <source>
        <dbReference type="EMBL" id="KHK98802.1"/>
    </source>
</evidence>
<dbReference type="STRING" id="1348253.LK09_07900"/>
<evidence type="ECO:0000256" key="3">
    <source>
        <dbReference type="ARBA" id="ARBA00022729"/>
    </source>
</evidence>
<evidence type="ECO:0000256" key="2">
    <source>
        <dbReference type="ARBA" id="ARBA00022448"/>
    </source>
</evidence>
<comment type="caution">
    <text evidence="4">The sequence shown here is derived from an EMBL/GenBank/DDBJ whole genome shotgun (WGS) entry which is preliminary data.</text>
</comment>
<dbReference type="Proteomes" id="UP000031030">
    <property type="component" value="Unassembled WGS sequence"/>
</dbReference>
<dbReference type="SUPFAM" id="SSF53850">
    <property type="entry name" value="Periplasmic binding protein-like II"/>
    <property type="match status" value="1"/>
</dbReference>
<keyword evidence="3" id="KW-0732">Signal</keyword>
<dbReference type="InterPro" id="IPR050490">
    <property type="entry name" value="Bact_solute-bd_prot1"/>
</dbReference>
<reference evidence="4 5" key="1">
    <citation type="submission" date="2014-11" db="EMBL/GenBank/DDBJ databases">
        <title>Genome sequence of Microbacterium mangrovi MUSC 115(T).</title>
        <authorList>
            <person name="Lee L.-H."/>
        </authorList>
    </citation>
    <scope>NUCLEOTIDE SEQUENCE [LARGE SCALE GENOMIC DNA]</scope>
    <source>
        <strain evidence="4 5">MUSC 115</strain>
    </source>
</reference>
<evidence type="ECO:0008006" key="6">
    <source>
        <dbReference type="Google" id="ProtNLM"/>
    </source>
</evidence>
<name>A0A0B2AB49_9MICO</name>
<proteinExistence type="inferred from homology"/>
<comment type="similarity">
    <text evidence="1">Belongs to the bacterial solute-binding protein 1 family.</text>
</comment>
<dbReference type="PROSITE" id="PS51257">
    <property type="entry name" value="PROKAR_LIPOPROTEIN"/>
    <property type="match status" value="1"/>
</dbReference>
<accession>A0A0B2AB49</accession>
<dbReference type="EMBL" id="JTDK01000006">
    <property type="protein sequence ID" value="KHK98802.1"/>
    <property type="molecule type" value="Genomic_DNA"/>
</dbReference>
<dbReference type="PANTHER" id="PTHR43649:SF34">
    <property type="entry name" value="ABC TRANSPORTER PERIPLASMIC-BINDING PROTEIN YCJN-RELATED"/>
    <property type="match status" value="1"/>
</dbReference>
<evidence type="ECO:0000313" key="5">
    <source>
        <dbReference type="Proteomes" id="UP000031030"/>
    </source>
</evidence>
<evidence type="ECO:0000256" key="1">
    <source>
        <dbReference type="ARBA" id="ARBA00008520"/>
    </source>
</evidence>
<dbReference type="InterPro" id="IPR006059">
    <property type="entry name" value="SBP"/>
</dbReference>
<organism evidence="4 5">
    <name type="scientific">Microbacterium mangrovi</name>
    <dbReference type="NCBI Taxonomy" id="1348253"/>
    <lineage>
        <taxon>Bacteria</taxon>
        <taxon>Bacillati</taxon>
        <taxon>Actinomycetota</taxon>
        <taxon>Actinomycetes</taxon>
        <taxon>Micrococcales</taxon>
        <taxon>Microbacteriaceae</taxon>
        <taxon>Microbacterium</taxon>
    </lineage>
</organism>
<dbReference type="Pfam" id="PF01547">
    <property type="entry name" value="SBP_bac_1"/>
    <property type="match status" value="1"/>
</dbReference>